<evidence type="ECO:0000256" key="3">
    <source>
        <dbReference type="ARBA" id="ARBA00023163"/>
    </source>
</evidence>
<evidence type="ECO:0008006" key="8">
    <source>
        <dbReference type="Google" id="ProtNLM"/>
    </source>
</evidence>
<dbReference type="AlphaFoldDB" id="A0ABD1MAX9"/>
<sequence>MTFLSNEKLLEKSVLKRTFEHKNSPLEFERYLYDYLVKRNMQHTAEVFKNETGLQLDHDASSSDAMDVPEGFLLEWWSHNCEFEFFRERVQTNVGYSAPSNCGPIQVNGELPLPFLPSSHQEPCVELPQLCFPSTYQKISGEFPQLLLPSSHQEELPTHTVGTVDVAKPNGPEAEAFVRNNSKAKYPALSEEADPVIENLLNSFWLFEQEMPTLFDKSTGGELSKNMENLLPREEGSTAMNEFAGSPVPKDDDNKSETSDCSSLLRIITTDADASKEAFIRTWTLRPQQLAFVVWFFRDSYQWAFDSFIMSLNCK</sequence>
<evidence type="ECO:0000256" key="5">
    <source>
        <dbReference type="SAM" id="MobiDB-lite"/>
    </source>
</evidence>
<keyword evidence="7" id="KW-1185">Reference proteome</keyword>
<dbReference type="Proteomes" id="UP001603857">
    <property type="component" value="Unassembled WGS sequence"/>
</dbReference>
<organism evidence="6 7">
    <name type="scientific">Flemingia macrophylla</name>
    <dbReference type="NCBI Taxonomy" id="520843"/>
    <lineage>
        <taxon>Eukaryota</taxon>
        <taxon>Viridiplantae</taxon>
        <taxon>Streptophyta</taxon>
        <taxon>Embryophyta</taxon>
        <taxon>Tracheophyta</taxon>
        <taxon>Spermatophyta</taxon>
        <taxon>Magnoliopsida</taxon>
        <taxon>eudicotyledons</taxon>
        <taxon>Gunneridae</taxon>
        <taxon>Pentapetalae</taxon>
        <taxon>rosids</taxon>
        <taxon>fabids</taxon>
        <taxon>Fabales</taxon>
        <taxon>Fabaceae</taxon>
        <taxon>Papilionoideae</taxon>
        <taxon>50 kb inversion clade</taxon>
        <taxon>NPAAA clade</taxon>
        <taxon>indigoferoid/millettioid clade</taxon>
        <taxon>Phaseoleae</taxon>
        <taxon>Flemingia</taxon>
    </lineage>
</organism>
<proteinExistence type="predicted"/>
<evidence type="ECO:0000256" key="2">
    <source>
        <dbReference type="ARBA" id="ARBA00023015"/>
    </source>
</evidence>
<keyword evidence="2" id="KW-0805">Transcription regulation</keyword>
<evidence type="ECO:0000256" key="4">
    <source>
        <dbReference type="ARBA" id="ARBA00023242"/>
    </source>
</evidence>
<gene>
    <name evidence="6" type="ORF">Fmac_014133</name>
</gene>
<protein>
    <recommendedName>
        <fullName evidence="8">LisH domain-containing protein</fullName>
    </recommendedName>
</protein>
<evidence type="ECO:0000313" key="6">
    <source>
        <dbReference type="EMBL" id="KAL2332920.1"/>
    </source>
</evidence>
<dbReference type="PANTHER" id="PTHR45093:SF2">
    <property type="entry name" value="LISH DOMAIN-CONTAINING PROTEIN"/>
    <property type="match status" value="1"/>
</dbReference>
<dbReference type="PROSITE" id="PS50896">
    <property type="entry name" value="LISH"/>
    <property type="match status" value="1"/>
</dbReference>
<comment type="subcellular location">
    <subcellularLocation>
        <location evidence="1">Nucleus</location>
    </subcellularLocation>
</comment>
<reference evidence="6 7" key="1">
    <citation type="submission" date="2024-08" db="EMBL/GenBank/DDBJ databases">
        <title>Insights into the chromosomal genome structure of Flemingia macrophylla.</title>
        <authorList>
            <person name="Ding Y."/>
            <person name="Zhao Y."/>
            <person name="Bi W."/>
            <person name="Wu M."/>
            <person name="Zhao G."/>
            <person name="Gong Y."/>
            <person name="Li W."/>
            <person name="Zhang P."/>
        </authorList>
    </citation>
    <scope>NUCLEOTIDE SEQUENCE [LARGE SCALE GENOMIC DNA]</scope>
    <source>
        <strain evidence="6">DYQJB</strain>
        <tissue evidence="6">Leaf</tissue>
    </source>
</reference>
<evidence type="ECO:0000256" key="1">
    <source>
        <dbReference type="ARBA" id="ARBA00004123"/>
    </source>
</evidence>
<dbReference type="Pfam" id="PF08513">
    <property type="entry name" value="LisH"/>
    <property type="match status" value="1"/>
</dbReference>
<name>A0ABD1MAX9_9FABA</name>
<dbReference type="SMART" id="SM00667">
    <property type="entry name" value="LisH"/>
    <property type="match status" value="1"/>
</dbReference>
<evidence type="ECO:0000313" key="7">
    <source>
        <dbReference type="Proteomes" id="UP001603857"/>
    </source>
</evidence>
<dbReference type="EMBL" id="JBGMDY010000005">
    <property type="protein sequence ID" value="KAL2332920.1"/>
    <property type="molecule type" value="Genomic_DNA"/>
</dbReference>
<comment type="caution">
    <text evidence="6">The sequence shown here is derived from an EMBL/GenBank/DDBJ whole genome shotgun (WGS) entry which is preliminary data.</text>
</comment>
<dbReference type="GO" id="GO:0005634">
    <property type="term" value="C:nucleus"/>
    <property type="evidence" value="ECO:0007669"/>
    <property type="project" value="UniProtKB-SubCell"/>
</dbReference>
<keyword evidence="3" id="KW-0804">Transcription</keyword>
<keyword evidence="4" id="KW-0539">Nucleus</keyword>
<feature type="region of interest" description="Disordered" evidence="5">
    <location>
        <begin position="236"/>
        <end position="257"/>
    </location>
</feature>
<accession>A0ABD1MAX9</accession>
<dbReference type="InterPro" id="IPR006594">
    <property type="entry name" value="LisH"/>
</dbReference>
<dbReference type="PANTHER" id="PTHR45093">
    <property type="entry name" value="TRANSCRIPTION ACTIVATOR MSS11"/>
    <property type="match status" value="1"/>
</dbReference>